<keyword evidence="9" id="KW-1185">Reference proteome</keyword>
<evidence type="ECO:0000313" key="8">
    <source>
        <dbReference type="EMBL" id="CAH3135492.1"/>
    </source>
</evidence>
<evidence type="ECO:0000256" key="1">
    <source>
        <dbReference type="ARBA" id="ARBA00022574"/>
    </source>
</evidence>
<reference evidence="8 9" key="1">
    <citation type="submission" date="2022-05" db="EMBL/GenBank/DDBJ databases">
        <authorList>
            <consortium name="Genoscope - CEA"/>
            <person name="William W."/>
        </authorList>
    </citation>
    <scope>NUCLEOTIDE SEQUENCE [LARGE SCALE GENOMIC DNA]</scope>
</reference>
<evidence type="ECO:0000259" key="6">
    <source>
        <dbReference type="Pfam" id="PF17908"/>
    </source>
</evidence>
<evidence type="ECO:0000256" key="3">
    <source>
        <dbReference type="PROSITE-ProRule" id="PRU00221"/>
    </source>
</evidence>
<feature type="domain" description="DUF4062" evidence="5">
    <location>
        <begin position="93"/>
        <end position="178"/>
    </location>
</feature>
<dbReference type="InterPro" id="IPR015943">
    <property type="entry name" value="WD40/YVTN_repeat-like_dom_sf"/>
</dbReference>
<evidence type="ECO:0000259" key="5">
    <source>
        <dbReference type="Pfam" id="PF13271"/>
    </source>
</evidence>
<dbReference type="PROSITE" id="PS50082">
    <property type="entry name" value="WD_REPEATS_2"/>
    <property type="match status" value="1"/>
</dbReference>
<feature type="domain" description="Orc1-like AAA ATPase" evidence="4">
    <location>
        <begin position="439"/>
        <end position="590"/>
    </location>
</feature>
<dbReference type="Gene3D" id="1.25.40.370">
    <property type="match status" value="1"/>
</dbReference>
<dbReference type="InterPro" id="IPR052752">
    <property type="entry name" value="NACHT-WD_repeat"/>
</dbReference>
<feature type="domain" description="NWD1/2-like winged helix-turn-helix" evidence="7">
    <location>
        <begin position="685"/>
        <end position="798"/>
    </location>
</feature>
<accession>A0ABN8P9V0</accession>
<dbReference type="Pfam" id="PF25469">
    <property type="entry name" value="WHD_NWD1"/>
    <property type="match status" value="1"/>
</dbReference>
<dbReference type="Proteomes" id="UP001159405">
    <property type="component" value="Unassembled WGS sequence"/>
</dbReference>
<dbReference type="InterPro" id="IPR001680">
    <property type="entry name" value="WD40_rpt"/>
</dbReference>
<evidence type="ECO:0000313" key="9">
    <source>
        <dbReference type="Proteomes" id="UP001159405"/>
    </source>
</evidence>
<dbReference type="InterPro" id="IPR041664">
    <property type="entry name" value="AAA_16"/>
</dbReference>
<dbReference type="PROSITE" id="PS00678">
    <property type="entry name" value="WD_REPEATS_1"/>
    <property type="match status" value="1"/>
</dbReference>
<dbReference type="Pfam" id="PF00400">
    <property type="entry name" value="WD40"/>
    <property type="match status" value="2"/>
</dbReference>
<feature type="domain" description="APAF-1 helical" evidence="6">
    <location>
        <begin position="871"/>
        <end position="965"/>
    </location>
</feature>
<proteinExistence type="predicted"/>
<dbReference type="SUPFAM" id="SSF50978">
    <property type="entry name" value="WD40 repeat-like"/>
    <property type="match status" value="2"/>
</dbReference>
<evidence type="ECO:0000256" key="2">
    <source>
        <dbReference type="ARBA" id="ARBA00022737"/>
    </source>
</evidence>
<dbReference type="InterPro" id="IPR036322">
    <property type="entry name" value="WD40_repeat_dom_sf"/>
</dbReference>
<keyword evidence="2" id="KW-0677">Repeat</keyword>
<dbReference type="InterPro" id="IPR019775">
    <property type="entry name" value="WD40_repeat_CS"/>
</dbReference>
<dbReference type="InterPro" id="IPR041452">
    <property type="entry name" value="APAF1_C"/>
</dbReference>
<dbReference type="Gene3D" id="2.130.10.10">
    <property type="entry name" value="YVTN repeat-like/Quinoprotein amine dehydrogenase"/>
    <property type="match status" value="2"/>
</dbReference>
<name>A0ABN8P9V0_9CNID</name>
<dbReference type="SMART" id="SM00320">
    <property type="entry name" value="WD40"/>
    <property type="match status" value="6"/>
</dbReference>
<dbReference type="Pfam" id="PF13191">
    <property type="entry name" value="AAA_16"/>
    <property type="match status" value="1"/>
</dbReference>
<dbReference type="Pfam" id="PF13271">
    <property type="entry name" value="DUF4062"/>
    <property type="match status" value="1"/>
</dbReference>
<protein>
    <submittedName>
        <fullName evidence="8">Uncharacterized protein</fullName>
    </submittedName>
</protein>
<dbReference type="PANTHER" id="PTHR19871:SF42">
    <property type="match status" value="1"/>
</dbReference>
<dbReference type="Gene3D" id="3.40.50.300">
    <property type="entry name" value="P-loop containing nucleotide triphosphate hydrolases"/>
    <property type="match status" value="1"/>
</dbReference>
<dbReference type="InterPro" id="IPR025139">
    <property type="entry name" value="DUF4062"/>
</dbReference>
<evidence type="ECO:0000259" key="7">
    <source>
        <dbReference type="Pfam" id="PF25469"/>
    </source>
</evidence>
<dbReference type="SUPFAM" id="SSF52540">
    <property type="entry name" value="P-loop containing nucleoside triphosphate hydrolases"/>
    <property type="match status" value="1"/>
</dbReference>
<dbReference type="InterPro" id="IPR027417">
    <property type="entry name" value="P-loop_NTPase"/>
</dbReference>
<dbReference type="Pfam" id="PF17908">
    <property type="entry name" value="APAF1_C"/>
    <property type="match status" value="1"/>
</dbReference>
<gene>
    <name evidence="8" type="ORF">PLOB_00037933</name>
</gene>
<dbReference type="EMBL" id="CALNXK010000056">
    <property type="protein sequence ID" value="CAH3135492.1"/>
    <property type="molecule type" value="Genomic_DNA"/>
</dbReference>
<feature type="repeat" description="WD" evidence="3">
    <location>
        <begin position="1268"/>
        <end position="1312"/>
    </location>
</feature>
<evidence type="ECO:0000259" key="4">
    <source>
        <dbReference type="Pfam" id="PF13191"/>
    </source>
</evidence>
<dbReference type="PANTHER" id="PTHR19871">
    <property type="entry name" value="BETA TRANSDUCIN-RELATED PROTEIN"/>
    <property type="match status" value="1"/>
</dbReference>
<organism evidence="8 9">
    <name type="scientific">Porites lobata</name>
    <dbReference type="NCBI Taxonomy" id="104759"/>
    <lineage>
        <taxon>Eukaryota</taxon>
        <taxon>Metazoa</taxon>
        <taxon>Cnidaria</taxon>
        <taxon>Anthozoa</taxon>
        <taxon>Hexacorallia</taxon>
        <taxon>Scleractinia</taxon>
        <taxon>Fungiina</taxon>
        <taxon>Poritidae</taxon>
        <taxon>Porites</taxon>
    </lineage>
</organism>
<dbReference type="InterPro" id="IPR057588">
    <property type="entry name" value="NWD1/2-like_WH"/>
</dbReference>
<keyword evidence="1 3" id="KW-0853">WD repeat</keyword>
<comment type="caution">
    <text evidence="8">The sequence shown here is derived from an EMBL/GenBank/DDBJ whole genome shotgun (WGS) entry which is preliminary data.</text>
</comment>
<sequence>MGNGNTTPGVGTIRRVIQANQKFRAKLELWENDRNQREPWKSILQNGPSVVYEKRKQVLQAKDEESINYFNSLLEGKVLSDSAWTLPTKEIAVFLSSTFTDMSVERDLLMEDVYPYLREFCRSLGYNFSVADMRWGVRDEMTDEHQAVDICVTEVQRCKNESVGPYMVCIIGDKYGFRPVPVTIDKNIFEMLLGSVKSNPGGKRAAELLVQWYKLDENSIPAAYVLQPVSTFYPHAYKHHANDADEKKGKEERQQWWQTLETMTEALRKAASQIDFTAFPSSEMTEEDFKISVTETEITTGMKGEGVDPKYMILFIRSLKELHEMDLNNNKFTKRFVDKGNASEAVSTKTLLQSLKSKCQEVIPEDNICRYSLEFQLTQDGHINPFKNKEEIKNFCDQFCQKMIDGIQEAVANHQIIDDPLYVEVLHHTMVTKKRTEAFVGRKQLLQKIEDYLRLDNGGKPFIVYGISGCGKTSILAKAFTASLETWNGVYTGRPIHLIRFIGTSPSSSNVRSLLLSLCQQLCLVFKDTSSLISDNYDRLVAKFRSLLLRATPERPLVLFLDSLDQLSDQDDGRALRWLPTSLPKNVHIVVSTLPITGGCLAVLKTKLKPENNADFYLEVSSLESNDAESILDMRLENANRRLTLEQRKHVLETSTKPTALYMKLACDTALRWNSFTEDTHTKLRATVSELIIQLFERLITKHGEQFVRRALGYITASKTGLTKSELEDVLSCDDIVLADEVFKYHVPPIRRLPPLLWTRLRNDLGGYLVKVAADGHVVYKWYHRLFLEAAKNYFLSDKPFTDSLHTDLANYFNGRWAREAKPYTDKNGNICSAFRMVADQPLILSTDVRQGADTEDGESGARYNLRKLSELPYHLIRSEMWNEFVEIVCQIPFLIAKCKTGKAFELTLELSEASLKCSKDKADIIEDVYSCIRANAHQLTQFPELVPQLCLNEPDKSYCDTLAQEYLKNISNSGGKKIALWQDLTKLNAQKTNLAAFKHPAPVRKCVFSKGCKYLATYDADGVLRVFMVASGYTVMSKPCECKVIAFPATIDQCHWIAVAGTNSIVRYGLGSGGKYEGTILQEIKVDCDIDDRASIVIIKKGKAWEIFLATSHGKLRSYSTSPSSRGQPVYKEELPRRPKVLTFSPDGNLLAFGSDKLYLWNVKTQKDVKVLETDKKVAPKMDGATLSFSRTGAKLGAVLSSGTYIWNSQSGKLLKTLAMTTLGVEFVVFSPELDYIASPDLKDKEDVKVFCMAPKPYDKHPEWETLTAHSAAVRHCCIGSRESGHPLIATASDDNSVQLWDTRNMPSPKVVKLPDHDGTVLACSFSSDDKLAVSCSATESWVWQAFSPVHRLHQLHPASGAGESGSYPCFSEDSDFVAVFVKTGVDVWHLKSGVDRHGSDATLIMGAHRTLTFLSVRHLFTKFTSDGLYCCLLTESEPGTVRLYLAVNKFALDQWAKHELKAPPPSDLNDREAFEQRFSVDEGRKVTEAAISKTCGRLAVISVPQQSIAQETLKGPVEIHVWDMHSNTNWKVLLSSQPSISRQLIVGCDYLVSFVQTRKNVSDTDNLTSALQRRSARDRYSQPDEAVFQIIDKRGSTLKSFQTPGKFCGVSVNVAESTLKRISEELVAYELHDGVVTAQNVKNNGGLGAFTVNNTDITAVNFSSNGKSAVVGCANGNLHIIQMI</sequence>